<dbReference type="InterPro" id="IPR023214">
    <property type="entry name" value="HAD_sf"/>
</dbReference>
<dbReference type="Gene3D" id="1.10.150.520">
    <property type="match status" value="1"/>
</dbReference>
<dbReference type="PRINTS" id="PR00413">
    <property type="entry name" value="HADHALOGNASE"/>
</dbReference>
<dbReference type="SFLD" id="SFLDG01129">
    <property type="entry name" value="C1.5:_HAD__Beta-PGM__Phosphata"/>
    <property type="match status" value="1"/>
</dbReference>
<dbReference type="RefSeq" id="WP_181732704.1">
    <property type="nucleotide sequence ID" value="NZ_JACEIR010000010.1"/>
</dbReference>
<sequence length="249" mass="28640">MIKACLFDLDGTLLPLDTESFVRIYLKELAGKVKHLIAPDQLIQTIWEATEAMMKSGDGTRTNEQIFEREFLKRSGLDREIIWPLFNQFYEQDFPKLSKYTKVSPLSRKVVQAAVDQGYKVVVATNPVFPKAAIMERLKWAGIDDLPFQWVTVYEEAHYCKPNPEYYLEVAARIGVRPEECVMIGNDMQEDMVASTTGMKTFYLKSEYQINRGKPTYPVDDAGDLQSLLESIQQQTGVFEKRDFEPSIR</sequence>
<dbReference type="PANTHER" id="PTHR43434:SF1">
    <property type="entry name" value="PHOSPHOGLYCOLATE PHOSPHATASE"/>
    <property type="match status" value="1"/>
</dbReference>
<dbReference type="NCBIfam" id="TIGR01549">
    <property type="entry name" value="HAD-SF-IA-v1"/>
    <property type="match status" value="1"/>
</dbReference>
<evidence type="ECO:0000313" key="1">
    <source>
        <dbReference type="EMBL" id="MBH8595931.1"/>
    </source>
</evidence>
<protein>
    <submittedName>
        <fullName evidence="1">HAD family hydrolase</fullName>
    </submittedName>
</protein>
<dbReference type="Pfam" id="PF00702">
    <property type="entry name" value="Hydrolase"/>
    <property type="match status" value="1"/>
</dbReference>
<keyword evidence="1" id="KW-0378">Hydrolase</keyword>
<dbReference type="EMBL" id="JAECVW010000007">
    <property type="protein sequence ID" value="MBH8595931.1"/>
    <property type="molecule type" value="Genomic_DNA"/>
</dbReference>
<keyword evidence="2" id="KW-1185">Reference proteome</keyword>
<dbReference type="SUPFAM" id="SSF56784">
    <property type="entry name" value="HAD-like"/>
    <property type="match status" value="1"/>
</dbReference>
<name>A0A8I1ADM3_THEIN</name>
<dbReference type="AlphaFoldDB" id="A0A8I1ADM3"/>
<proteinExistence type="predicted"/>
<gene>
    <name evidence="1" type="ORF">I8U20_11385</name>
</gene>
<reference evidence="1 2" key="1">
    <citation type="submission" date="2020-12" db="EMBL/GenBank/DDBJ databases">
        <title>WGS of Thermoactinomyces spp.</title>
        <authorList>
            <person name="Cheng K."/>
        </authorList>
    </citation>
    <scope>NUCLEOTIDE SEQUENCE [LARGE SCALE GENOMIC DNA]</scope>
    <source>
        <strain evidence="2">CICC 10671\DSM 43846</strain>
    </source>
</reference>
<accession>A0A8I1ADM3</accession>
<dbReference type="GO" id="GO:0008967">
    <property type="term" value="F:phosphoglycolate phosphatase activity"/>
    <property type="evidence" value="ECO:0007669"/>
    <property type="project" value="TreeGrafter"/>
</dbReference>
<dbReference type="GO" id="GO:0006281">
    <property type="term" value="P:DNA repair"/>
    <property type="evidence" value="ECO:0007669"/>
    <property type="project" value="TreeGrafter"/>
</dbReference>
<dbReference type="InterPro" id="IPR050155">
    <property type="entry name" value="HAD-like_hydrolase_sf"/>
</dbReference>
<dbReference type="Gene3D" id="3.40.50.1000">
    <property type="entry name" value="HAD superfamily/HAD-like"/>
    <property type="match status" value="1"/>
</dbReference>
<evidence type="ECO:0000313" key="2">
    <source>
        <dbReference type="Proteomes" id="UP000633619"/>
    </source>
</evidence>
<comment type="caution">
    <text evidence="1">The sequence shown here is derived from an EMBL/GenBank/DDBJ whole genome shotgun (WGS) entry which is preliminary data.</text>
</comment>
<dbReference type="PANTHER" id="PTHR43434">
    <property type="entry name" value="PHOSPHOGLYCOLATE PHOSPHATASE"/>
    <property type="match status" value="1"/>
</dbReference>
<organism evidence="1 2">
    <name type="scientific">Thermoactinomyces intermedius</name>
    <dbReference type="NCBI Taxonomy" id="2024"/>
    <lineage>
        <taxon>Bacteria</taxon>
        <taxon>Bacillati</taxon>
        <taxon>Bacillota</taxon>
        <taxon>Bacilli</taxon>
        <taxon>Bacillales</taxon>
        <taxon>Thermoactinomycetaceae</taxon>
        <taxon>Thermoactinomyces</taxon>
    </lineage>
</organism>
<dbReference type="InterPro" id="IPR036412">
    <property type="entry name" value="HAD-like_sf"/>
</dbReference>
<dbReference type="SFLD" id="SFLDS00003">
    <property type="entry name" value="Haloacid_Dehalogenase"/>
    <property type="match status" value="1"/>
</dbReference>
<dbReference type="Proteomes" id="UP000633619">
    <property type="component" value="Unassembled WGS sequence"/>
</dbReference>
<dbReference type="InterPro" id="IPR006439">
    <property type="entry name" value="HAD-SF_hydro_IA"/>
</dbReference>